<feature type="transmembrane region" description="Helical" evidence="7">
    <location>
        <begin position="355"/>
        <end position="376"/>
    </location>
</feature>
<protein>
    <submittedName>
        <fullName evidence="8">Amino acid permease</fullName>
    </submittedName>
</protein>
<keyword evidence="9" id="KW-1185">Reference proteome</keyword>
<comment type="subcellular location">
    <subcellularLocation>
        <location evidence="1">Cell membrane</location>
        <topology evidence="1">Multi-pass membrane protein</topology>
    </subcellularLocation>
</comment>
<keyword evidence="4 7" id="KW-1133">Transmembrane helix</keyword>
<accession>A0ABS3VPG4</accession>
<feature type="transmembrane region" description="Helical" evidence="7">
    <location>
        <begin position="67"/>
        <end position="86"/>
    </location>
</feature>
<feature type="transmembrane region" description="Helical" evidence="7">
    <location>
        <begin position="447"/>
        <end position="471"/>
    </location>
</feature>
<evidence type="ECO:0000256" key="3">
    <source>
        <dbReference type="ARBA" id="ARBA00022692"/>
    </source>
</evidence>
<sequence>MSTETTPSRTADPLTATGDRPAPNTLRPNAVGVGELVFFVLSCAAPLTGMAGMVGLVFLLAGPIVPAGYLIAGAVYAVFAVGFTAMSRHLRNSGAFYAYVTAGLGRVAGAGSAVMAYVAYAVGEVGFAAAAGVFASLAMTEVAGLDVPWQVSALVVAVVVSVLSYLKVNIGARVLGVLLVAEIGILFVMAVAVLVQGGYEGFSFDSFNPVNLATPSVGVLFVFTFIMFIGFEQTAVYSEEARDPKRTVPRATYLSIALLAGIFTFISWTVLMAAGPSRLESLLADDPSSLMFNLNTEYVGEAVTGVMQLLIVTSFVAGVLAVHNASTRYLYSLGRERLIPAAFGRTDPRTRTPSVAGVVHAAAIVVALVGFGLTSLDPYTQIIVWTNTPTLVGVMALEILTSVAVIRYLGRNRGGGETLWQRLVAPGLATVLLGAVLVLVISQMQLLTGLGALGNAIVLAPLVLGFVIGALRAGRMRQTPAPTTAELTH</sequence>
<evidence type="ECO:0000256" key="7">
    <source>
        <dbReference type="SAM" id="Phobius"/>
    </source>
</evidence>
<dbReference type="PANTHER" id="PTHR42770:SF16">
    <property type="entry name" value="AMINO ACID PERMEASE"/>
    <property type="match status" value="1"/>
</dbReference>
<gene>
    <name evidence="8" type="ORF">GSF22_09650</name>
</gene>
<feature type="transmembrane region" description="Helical" evidence="7">
    <location>
        <begin position="107"/>
        <end position="135"/>
    </location>
</feature>
<feature type="region of interest" description="Disordered" evidence="6">
    <location>
        <begin position="1"/>
        <end position="23"/>
    </location>
</feature>
<organism evidence="8 9">
    <name type="scientific">Micromonospora echinofusca</name>
    <dbReference type="NCBI Taxonomy" id="47858"/>
    <lineage>
        <taxon>Bacteria</taxon>
        <taxon>Bacillati</taxon>
        <taxon>Actinomycetota</taxon>
        <taxon>Actinomycetes</taxon>
        <taxon>Micromonosporales</taxon>
        <taxon>Micromonosporaceae</taxon>
        <taxon>Micromonospora</taxon>
    </lineage>
</organism>
<evidence type="ECO:0000256" key="4">
    <source>
        <dbReference type="ARBA" id="ARBA00022989"/>
    </source>
</evidence>
<feature type="transmembrane region" description="Helical" evidence="7">
    <location>
        <begin position="252"/>
        <end position="274"/>
    </location>
</feature>
<feature type="transmembrane region" description="Helical" evidence="7">
    <location>
        <begin position="211"/>
        <end position="231"/>
    </location>
</feature>
<dbReference type="Proteomes" id="UP000823521">
    <property type="component" value="Unassembled WGS sequence"/>
</dbReference>
<dbReference type="Gene3D" id="1.20.1740.10">
    <property type="entry name" value="Amino acid/polyamine transporter I"/>
    <property type="match status" value="1"/>
</dbReference>
<feature type="transmembrane region" description="Helical" evidence="7">
    <location>
        <begin position="147"/>
        <end position="166"/>
    </location>
</feature>
<name>A0ABS3VPG4_MICEH</name>
<dbReference type="InterPro" id="IPR050367">
    <property type="entry name" value="APC_superfamily"/>
</dbReference>
<dbReference type="PANTHER" id="PTHR42770">
    <property type="entry name" value="AMINO ACID TRANSPORTER-RELATED"/>
    <property type="match status" value="1"/>
</dbReference>
<evidence type="ECO:0000256" key="1">
    <source>
        <dbReference type="ARBA" id="ARBA00004651"/>
    </source>
</evidence>
<evidence type="ECO:0000313" key="8">
    <source>
        <dbReference type="EMBL" id="MBO4206269.1"/>
    </source>
</evidence>
<dbReference type="RefSeq" id="WP_208813055.1">
    <property type="nucleotide sequence ID" value="NZ_WVUH01000059.1"/>
</dbReference>
<reference evidence="8 9" key="1">
    <citation type="submission" date="2019-12" db="EMBL/GenBank/DDBJ databases">
        <title>Whole genome sequencing of endophytic Actinobacterium Micromonospora sp. MPMI6T.</title>
        <authorList>
            <person name="Evv R."/>
            <person name="Podile A.R."/>
        </authorList>
    </citation>
    <scope>NUCLEOTIDE SEQUENCE [LARGE SCALE GENOMIC DNA]</scope>
    <source>
        <strain evidence="8 9">MPMI6</strain>
    </source>
</reference>
<evidence type="ECO:0000256" key="2">
    <source>
        <dbReference type="ARBA" id="ARBA00022475"/>
    </source>
</evidence>
<evidence type="ECO:0000256" key="6">
    <source>
        <dbReference type="SAM" id="MobiDB-lite"/>
    </source>
</evidence>
<proteinExistence type="predicted"/>
<dbReference type="InterPro" id="IPR002293">
    <property type="entry name" value="AA/rel_permease1"/>
</dbReference>
<keyword evidence="5 7" id="KW-0472">Membrane</keyword>
<feature type="transmembrane region" description="Helical" evidence="7">
    <location>
        <begin position="298"/>
        <end position="322"/>
    </location>
</feature>
<keyword evidence="2" id="KW-1003">Cell membrane</keyword>
<feature type="transmembrane region" description="Helical" evidence="7">
    <location>
        <begin position="36"/>
        <end position="61"/>
    </location>
</feature>
<keyword evidence="3 7" id="KW-0812">Transmembrane</keyword>
<dbReference type="Pfam" id="PF13520">
    <property type="entry name" value="AA_permease_2"/>
    <property type="match status" value="1"/>
</dbReference>
<dbReference type="PIRSF" id="PIRSF006060">
    <property type="entry name" value="AA_transporter"/>
    <property type="match status" value="1"/>
</dbReference>
<evidence type="ECO:0000313" key="9">
    <source>
        <dbReference type="Proteomes" id="UP000823521"/>
    </source>
</evidence>
<comment type="caution">
    <text evidence="8">The sequence shown here is derived from an EMBL/GenBank/DDBJ whole genome shotgun (WGS) entry which is preliminary data.</text>
</comment>
<evidence type="ECO:0000256" key="5">
    <source>
        <dbReference type="ARBA" id="ARBA00023136"/>
    </source>
</evidence>
<feature type="transmembrane region" description="Helical" evidence="7">
    <location>
        <begin position="388"/>
        <end position="410"/>
    </location>
</feature>
<dbReference type="EMBL" id="WVUH01000059">
    <property type="protein sequence ID" value="MBO4206269.1"/>
    <property type="molecule type" value="Genomic_DNA"/>
</dbReference>
<feature type="transmembrane region" description="Helical" evidence="7">
    <location>
        <begin position="422"/>
        <end position="441"/>
    </location>
</feature>
<feature type="transmembrane region" description="Helical" evidence="7">
    <location>
        <begin position="178"/>
        <end position="199"/>
    </location>
</feature>